<comment type="caution">
    <text evidence="1">The sequence shown here is derived from an EMBL/GenBank/DDBJ whole genome shotgun (WGS) entry which is preliminary data.</text>
</comment>
<evidence type="ECO:0000313" key="1">
    <source>
        <dbReference type="EMBL" id="CAH7668394.1"/>
    </source>
</evidence>
<accession>A0AAV0AIX1</accession>
<dbReference type="Proteomes" id="UP001153365">
    <property type="component" value="Unassembled WGS sequence"/>
</dbReference>
<dbReference type="InterPro" id="IPR037229">
    <property type="entry name" value="Ribosomal_bL35_sf"/>
</dbReference>
<dbReference type="Gene3D" id="4.10.410.60">
    <property type="match status" value="1"/>
</dbReference>
<protein>
    <submittedName>
        <fullName evidence="1">Uncharacterized protein</fullName>
    </submittedName>
</protein>
<organism evidence="1 2">
    <name type="scientific">Phakopsora pachyrhizi</name>
    <name type="common">Asian soybean rust disease fungus</name>
    <dbReference type="NCBI Taxonomy" id="170000"/>
    <lineage>
        <taxon>Eukaryota</taxon>
        <taxon>Fungi</taxon>
        <taxon>Dikarya</taxon>
        <taxon>Basidiomycota</taxon>
        <taxon>Pucciniomycotina</taxon>
        <taxon>Pucciniomycetes</taxon>
        <taxon>Pucciniales</taxon>
        <taxon>Phakopsoraceae</taxon>
        <taxon>Phakopsora</taxon>
    </lineage>
</organism>
<dbReference type="AlphaFoldDB" id="A0AAV0AIX1"/>
<keyword evidence="2" id="KW-1185">Reference proteome</keyword>
<reference evidence="1" key="1">
    <citation type="submission" date="2022-06" db="EMBL/GenBank/DDBJ databases">
        <authorList>
            <consortium name="SYNGENTA / RWTH Aachen University"/>
        </authorList>
    </citation>
    <scope>NUCLEOTIDE SEQUENCE</scope>
</reference>
<dbReference type="EMBL" id="CALTRL010000508">
    <property type="protein sequence ID" value="CAH7668394.1"/>
    <property type="molecule type" value="Genomic_DNA"/>
</dbReference>
<feature type="non-terminal residue" evidence="1">
    <location>
        <position position="1"/>
    </location>
</feature>
<name>A0AAV0AIX1_PHAPC</name>
<sequence>KKHLMLNKSNQNKRDLKSMDMISSRTQTRLLRRLLPYFGKRAGFGRINIRECVQFKSAVCFKEIYTGKTLQLEILSSKALC</sequence>
<proteinExistence type="predicted"/>
<gene>
    <name evidence="1" type="ORF">PPACK8108_LOCUS2902</name>
</gene>
<evidence type="ECO:0000313" key="2">
    <source>
        <dbReference type="Proteomes" id="UP001153365"/>
    </source>
</evidence>